<dbReference type="EMBL" id="AMZH03000881">
    <property type="protein sequence ID" value="RRT81571.1"/>
    <property type="molecule type" value="Genomic_DNA"/>
</dbReference>
<evidence type="ECO:0000313" key="2">
    <source>
        <dbReference type="EMBL" id="RZR72695.1"/>
    </source>
</evidence>
<proteinExistence type="predicted"/>
<reference evidence="2" key="2">
    <citation type="journal article" date="2018" name="Data Brief">
        <title>Genome sequence data from 17 accessions of Ensete ventricosum, a staple food crop for millions in Ethiopia.</title>
        <authorList>
            <person name="Yemataw Z."/>
            <person name="Muzemil S."/>
            <person name="Ambachew D."/>
            <person name="Tripathi L."/>
            <person name="Tesfaye K."/>
            <person name="Chala A."/>
            <person name="Farbos A."/>
            <person name="O'Neill P."/>
            <person name="Moore K."/>
            <person name="Grant M."/>
            <person name="Studholme D.J."/>
        </authorList>
    </citation>
    <scope>NUCLEOTIDE SEQUENCE [LARGE SCALE GENOMIC DNA]</scope>
    <source>
        <tissue evidence="2">Leaf</tissue>
    </source>
</reference>
<reference evidence="1" key="3">
    <citation type="submission" date="2018-09" db="EMBL/GenBank/DDBJ databases">
        <authorList>
            <person name="Harrison J."/>
            <person name="Moore K.A."/>
            <person name="Paszkiewicz K."/>
            <person name="Jones T."/>
            <person name="Grant M."/>
            <person name="Ambacheew D."/>
            <person name="Muzemil S."/>
            <person name="Studholme D."/>
        </authorList>
    </citation>
    <scope>NUCLEOTIDE SEQUENCE</scope>
</reference>
<sequence length="104" mass="11827">MLIRRTRSAFRRRSVPRRLAAPRLPLLLLGPNVLLVLEEMEIRTSDLPRGADWTACFQFGMHLHHGGGPSSWTLNIDASVLVCVSEFDLESLILLVSWDIQKVY</sequence>
<organism evidence="1 3">
    <name type="scientific">Ensete ventricosum</name>
    <name type="common">Abyssinian banana</name>
    <name type="synonym">Musa ensete</name>
    <dbReference type="NCBI Taxonomy" id="4639"/>
    <lineage>
        <taxon>Eukaryota</taxon>
        <taxon>Viridiplantae</taxon>
        <taxon>Streptophyta</taxon>
        <taxon>Embryophyta</taxon>
        <taxon>Tracheophyta</taxon>
        <taxon>Spermatophyta</taxon>
        <taxon>Magnoliopsida</taxon>
        <taxon>Liliopsida</taxon>
        <taxon>Zingiberales</taxon>
        <taxon>Musaceae</taxon>
        <taxon>Ensete</taxon>
    </lineage>
</organism>
<accession>A0A427AZ99</accession>
<dbReference type="AlphaFoldDB" id="A0A427AZ99"/>
<dbReference type="Proteomes" id="UP000290560">
    <property type="component" value="Unassembled WGS sequence"/>
</dbReference>
<dbReference type="Proteomes" id="UP000287651">
    <property type="component" value="Unassembled WGS sequence"/>
</dbReference>
<dbReference type="EMBL" id="KV875739">
    <property type="protein sequence ID" value="RZR72695.1"/>
    <property type="molecule type" value="Genomic_DNA"/>
</dbReference>
<protein>
    <submittedName>
        <fullName evidence="1">Uncharacterized protein</fullName>
    </submittedName>
</protein>
<reference evidence="1 3" key="1">
    <citation type="journal article" date="2014" name="Agronomy (Basel)">
        <title>A Draft Genome Sequence for Ensete ventricosum, the Drought-Tolerant Tree Against Hunger.</title>
        <authorList>
            <person name="Harrison J."/>
            <person name="Moore K.A."/>
            <person name="Paszkiewicz K."/>
            <person name="Jones T."/>
            <person name="Grant M."/>
            <person name="Ambacheew D."/>
            <person name="Muzemil S."/>
            <person name="Studholme D.J."/>
        </authorList>
    </citation>
    <scope>NUCLEOTIDE SEQUENCE [LARGE SCALE GENOMIC DNA]</scope>
</reference>
<evidence type="ECO:0000313" key="1">
    <source>
        <dbReference type="EMBL" id="RRT81571.1"/>
    </source>
</evidence>
<name>A0A427AZ99_ENSVE</name>
<gene>
    <name evidence="1" type="ORF">B296_00003434</name>
    <name evidence="2" type="ORF">BHM03_00015927</name>
</gene>
<evidence type="ECO:0000313" key="3">
    <source>
        <dbReference type="Proteomes" id="UP000287651"/>
    </source>
</evidence>